<evidence type="ECO:0000256" key="1">
    <source>
        <dbReference type="SAM" id="Phobius"/>
    </source>
</evidence>
<reference evidence="2 3" key="1">
    <citation type="journal article" date="2016" name="Sci. Rep.">
        <title>Draft genome sequencing and secretome analysis of fungal phytopathogen Ascochyta rabiei provides insight into the necrotrophic effector repertoire.</title>
        <authorList>
            <person name="Verma S."/>
            <person name="Gazara R.K."/>
            <person name="Nizam S."/>
            <person name="Parween S."/>
            <person name="Chattopadhyay D."/>
            <person name="Verma P.K."/>
        </authorList>
    </citation>
    <scope>NUCLEOTIDE SEQUENCE [LARGE SCALE GENOMIC DNA]</scope>
    <source>
        <strain evidence="2 3">ArDII</strain>
    </source>
</reference>
<protein>
    <submittedName>
        <fullName evidence="2">Sequence-specific DNA binding RNA polymerase II transcription factor</fullName>
    </submittedName>
</protein>
<dbReference type="Proteomes" id="UP000076837">
    <property type="component" value="Unassembled WGS sequence"/>
</dbReference>
<keyword evidence="3" id="KW-1185">Reference proteome</keyword>
<gene>
    <name evidence="2" type="ORF">ST47_g2643</name>
</gene>
<sequence length="445" mass="49774">MTSGPYRPRFWALGGSPNKSIDIPVTSICLALYVCGAAIHMTIFQLNRRRGHKFLFNAVMFGFCMSRIVTCSLHLSSLMHPRNIRFAIAAQIFTAASMLLIFIINLLWTQRAVRSSWQSALERYGYRKTMVGALVAMTGFIFILFFAPNVQTLTIGEVFCGIPWGMFQTLTTHQIRHAVAALPVPALSKSSHSPQTTPYSPETSFVQACIGAYMHHIRLIVPILTLLALDTELQLAETSVVLHQFILAFCAYIANFGNALEETSHDQQVHVRADLGRQILRDALQVQNIGRITDPNPRSMLVPFFLYGAYAGLGDYQQGWSYLREATTLFSMLKVDAVSWYDQRAHSCIFWVLLISERSYGVRRNRPITLQVTSSSPSPSSTHASGLQMLAAVFQPLYEVFFVVWNGSSKGCSKDWLLELECDVWTALPAALELSNEAMANLRVS</sequence>
<feature type="transmembrane region" description="Helical" evidence="1">
    <location>
        <begin position="54"/>
        <end position="75"/>
    </location>
</feature>
<name>A0A163J963_DIDRA</name>
<feature type="transmembrane region" description="Helical" evidence="1">
    <location>
        <begin position="87"/>
        <end position="108"/>
    </location>
</feature>
<feature type="transmembrane region" description="Helical" evidence="1">
    <location>
        <begin position="129"/>
        <end position="147"/>
    </location>
</feature>
<keyword evidence="1" id="KW-0472">Membrane</keyword>
<dbReference type="PANTHER" id="PTHR35184">
    <property type="entry name" value="YALI0C10208P"/>
    <property type="match status" value="1"/>
</dbReference>
<dbReference type="InterPro" id="IPR036259">
    <property type="entry name" value="MFS_trans_sf"/>
</dbReference>
<comment type="caution">
    <text evidence="2">The sequence shown here is derived from an EMBL/GenBank/DDBJ whole genome shotgun (WGS) entry which is preliminary data.</text>
</comment>
<dbReference type="PANTHER" id="PTHR35184:SF1">
    <property type="entry name" value="INTEGRAL MEMBRANE PROTEIN"/>
    <property type="match status" value="1"/>
</dbReference>
<accession>A0A163J963</accession>
<dbReference type="AlphaFoldDB" id="A0A163J963"/>
<evidence type="ECO:0000313" key="2">
    <source>
        <dbReference type="EMBL" id="KZM26222.1"/>
    </source>
</evidence>
<keyword evidence="1" id="KW-1133">Transmembrane helix</keyword>
<organism evidence="2 3">
    <name type="scientific">Didymella rabiei</name>
    <name type="common">Chickpea ascochyta blight fungus</name>
    <name type="synonym">Mycosphaerella rabiei</name>
    <dbReference type="NCBI Taxonomy" id="5454"/>
    <lineage>
        <taxon>Eukaryota</taxon>
        <taxon>Fungi</taxon>
        <taxon>Dikarya</taxon>
        <taxon>Ascomycota</taxon>
        <taxon>Pezizomycotina</taxon>
        <taxon>Dothideomycetes</taxon>
        <taxon>Pleosporomycetidae</taxon>
        <taxon>Pleosporales</taxon>
        <taxon>Pleosporineae</taxon>
        <taxon>Didymellaceae</taxon>
        <taxon>Ascochyta</taxon>
    </lineage>
</organism>
<dbReference type="EMBL" id="JYNV01000112">
    <property type="protein sequence ID" value="KZM26222.1"/>
    <property type="molecule type" value="Genomic_DNA"/>
</dbReference>
<dbReference type="SUPFAM" id="SSF103473">
    <property type="entry name" value="MFS general substrate transporter"/>
    <property type="match status" value="1"/>
</dbReference>
<keyword evidence="1" id="KW-0812">Transmembrane</keyword>
<feature type="transmembrane region" description="Helical" evidence="1">
    <location>
        <begin position="20"/>
        <end position="42"/>
    </location>
</feature>
<proteinExistence type="predicted"/>
<evidence type="ECO:0000313" key="3">
    <source>
        <dbReference type="Proteomes" id="UP000076837"/>
    </source>
</evidence>